<name>A0A558BVF2_9BACT</name>
<keyword evidence="1" id="KW-0812">Transmembrane</keyword>
<evidence type="ECO:0000313" key="2">
    <source>
        <dbReference type="EMBL" id="TVT40495.1"/>
    </source>
</evidence>
<dbReference type="GO" id="GO:0020037">
    <property type="term" value="F:heme binding"/>
    <property type="evidence" value="ECO:0007669"/>
    <property type="project" value="InterPro"/>
</dbReference>
<dbReference type="GO" id="GO:0009055">
    <property type="term" value="F:electron transfer activity"/>
    <property type="evidence" value="ECO:0007669"/>
    <property type="project" value="InterPro"/>
</dbReference>
<gene>
    <name evidence="2" type="ORF">FNT36_13535</name>
</gene>
<protein>
    <recommendedName>
        <fullName evidence="4">Cytochrome C Planctomycete-type domain-containing protein</fullName>
    </recommendedName>
</protein>
<comment type="caution">
    <text evidence="2">The sequence shown here is derived from an EMBL/GenBank/DDBJ whole genome shotgun (WGS) entry which is preliminary data.</text>
</comment>
<dbReference type="SUPFAM" id="SSF46626">
    <property type="entry name" value="Cytochrome c"/>
    <property type="match status" value="1"/>
</dbReference>
<accession>A0A558BVF2</accession>
<evidence type="ECO:0000313" key="3">
    <source>
        <dbReference type="Proteomes" id="UP000317624"/>
    </source>
</evidence>
<dbReference type="EMBL" id="VMRJ01000003">
    <property type="protein sequence ID" value="TVT40495.1"/>
    <property type="molecule type" value="Genomic_DNA"/>
</dbReference>
<keyword evidence="1" id="KW-0472">Membrane</keyword>
<keyword evidence="1" id="KW-1133">Transmembrane helix</keyword>
<sequence>MKLITTFKPYRFGIILSVAAIAGFLSACSYTYEPPRPCDLPLTISYQTDVLPILKQQCYSCHSADKYKTETSNTLNMEDFASLKYYATPANGRDNVSYLVGNIRHAPGFQPMPKDGQKLSACEIALIQAWVDAGAPNK</sequence>
<reference evidence="2 3" key="1">
    <citation type="submission" date="2019-07" db="EMBL/GenBank/DDBJ databases">
        <title>Hymenobacter sp. straun FUR1 Genome sequencing and assembly.</title>
        <authorList>
            <person name="Chhetri G."/>
        </authorList>
    </citation>
    <scope>NUCLEOTIDE SEQUENCE [LARGE SCALE GENOMIC DNA]</scope>
    <source>
        <strain evidence="2 3">Fur1</strain>
    </source>
</reference>
<dbReference type="Proteomes" id="UP000317624">
    <property type="component" value="Unassembled WGS sequence"/>
</dbReference>
<dbReference type="AlphaFoldDB" id="A0A558BVF2"/>
<evidence type="ECO:0008006" key="4">
    <source>
        <dbReference type="Google" id="ProtNLM"/>
    </source>
</evidence>
<organism evidence="2 3">
    <name type="scientific">Hymenobacter setariae</name>
    <dbReference type="NCBI Taxonomy" id="2594794"/>
    <lineage>
        <taxon>Bacteria</taxon>
        <taxon>Pseudomonadati</taxon>
        <taxon>Bacteroidota</taxon>
        <taxon>Cytophagia</taxon>
        <taxon>Cytophagales</taxon>
        <taxon>Hymenobacteraceae</taxon>
        <taxon>Hymenobacter</taxon>
    </lineage>
</organism>
<evidence type="ECO:0000256" key="1">
    <source>
        <dbReference type="SAM" id="Phobius"/>
    </source>
</evidence>
<dbReference type="OrthoDB" id="127107at2"/>
<keyword evidence="3" id="KW-1185">Reference proteome</keyword>
<proteinExistence type="predicted"/>
<dbReference type="Gene3D" id="1.10.760.10">
    <property type="entry name" value="Cytochrome c-like domain"/>
    <property type="match status" value="1"/>
</dbReference>
<feature type="transmembrane region" description="Helical" evidence="1">
    <location>
        <begin position="12"/>
        <end position="32"/>
    </location>
</feature>
<dbReference type="PROSITE" id="PS51257">
    <property type="entry name" value="PROKAR_LIPOPROTEIN"/>
    <property type="match status" value="1"/>
</dbReference>
<dbReference type="InterPro" id="IPR036909">
    <property type="entry name" value="Cyt_c-like_dom_sf"/>
</dbReference>